<keyword evidence="8" id="KW-1133">Transmembrane helix</keyword>
<feature type="disulfide bond" evidence="14">
    <location>
        <begin position="964"/>
        <end position="982"/>
    </location>
</feature>
<feature type="disulfide bond" evidence="14">
    <location>
        <begin position="120"/>
        <end position="132"/>
    </location>
</feature>
<dbReference type="FunFam" id="4.10.400.10:FF:000065">
    <property type="entry name" value="Transmembrane protease serine 7"/>
    <property type="match status" value="1"/>
</dbReference>
<dbReference type="FunFam" id="2.10.25.10:FF:000009">
    <property type="entry name" value="Low-density lipoprotein receptor isoform 1"/>
    <property type="match status" value="1"/>
</dbReference>
<proteinExistence type="inferred from homology"/>
<evidence type="ECO:0000256" key="5">
    <source>
        <dbReference type="ARBA" id="ARBA00022692"/>
    </source>
</evidence>
<feature type="signal peptide" evidence="16">
    <location>
        <begin position="1"/>
        <end position="36"/>
    </location>
</feature>
<evidence type="ECO:0000256" key="3">
    <source>
        <dbReference type="ARBA" id="ARBA00022536"/>
    </source>
</evidence>
<evidence type="ECO:0000256" key="10">
    <source>
        <dbReference type="ARBA" id="ARBA00023157"/>
    </source>
</evidence>
<reference evidence="18 19" key="1">
    <citation type="journal article" date="2018" name="Sci. Rep.">
        <title>Genomic signatures of local adaptation to the degree of environmental predictability in rotifers.</title>
        <authorList>
            <person name="Franch-Gras L."/>
            <person name="Hahn C."/>
            <person name="Garcia-Roger E.M."/>
            <person name="Carmona M.J."/>
            <person name="Serra M."/>
            <person name="Gomez A."/>
        </authorList>
    </citation>
    <scope>NUCLEOTIDE SEQUENCE [LARGE SCALE GENOMIC DNA]</scope>
    <source>
        <strain evidence="18">HYR1</strain>
    </source>
</reference>
<keyword evidence="5" id="KW-0812">Transmembrane</keyword>
<dbReference type="InterPro" id="IPR036055">
    <property type="entry name" value="LDL_receptor-like_sf"/>
</dbReference>
<keyword evidence="19" id="KW-1185">Reference proteome</keyword>
<dbReference type="PRINTS" id="PR00261">
    <property type="entry name" value="LDLRECEPTOR"/>
</dbReference>
<evidence type="ECO:0000256" key="1">
    <source>
        <dbReference type="ARBA" id="ARBA00004479"/>
    </source>
</evidence>
<dbReference type="FunFam" id="2.120.10.30:FF:000241">
    <property type="entry name" value="Low-density lipoprotein receptor-related protein 6"/>
    <property type="match status" value="1"/>
</dbReference>
<keyword evidence="11 18" id="KW-0675">Receptor</keyword>
<feature type="non-terminal residue" evidence="18">
    <location>
        <position position="1015"/>
    </location>
</feature>
<evidence type="ECO:0000256" key="15">
    <source>
        <dbReference type="PROSITE-ProRule" id="PRU00461"/>
    </source>
</evidence>
<dbReference type="InterPro" id="IPR023415">
    <property type="entry name" value="LDLR_class-A_CS"/>
</dbReference>
<feature type="disulfide bond" evidence="14">
    <location>
        <begin position="127"/>
        <end position="145"/>
    </location>
</feature>
<evidence type="ECO:0000256" key="6">
    <source>
        <dbReference type="ARBA" id="ARBA00022729"/>
    </source>
</evidence>
<keyword evidence="10 13" id="KW-1015">Disulfide bond</keyword>
<dbReference type="CDD" id="cd00112">
    <property type="entry name" value="LDLa"/>
    <property type="match status" value="6"/>
</dbReference>
<dbReference type="Proteomes" id="UP000276133">
    <property type="component" value="Unassembled WGS sequence"/>
</dbReference>
<evidence type="ECO:0000256" key="4">
    <source>
        <dbReference type="ARBA" id="ARBA00022583"/>
    </source>
</evidence>
<dbReference type="InterPro" id="IPR000033">
    <property type="entry name" value="LDLR_classB_rpt"/>
</dbReference>
<dbReference type="EMBL" id="REGN01001250">
    <property type="protein sequence ID" value="RNA36027.1"/>
    <property type="molecule type" value="Genomic_DNA"/>
</dbReference>
<dbReference type="SUPFAM" id="SSF57196">
    <property type="entry name" value="EGF/Laminin"/>
    <property type="match status" value="1"/>
</dbReference>
<keyword evidence="9" id="KW-0472">Membrane</keyword>
<evidence type="ECO:0000256" key="14">
    <source>
        <dbReference type="PROSITE-ProRule" id="PRU00124"/>
    </source>
</evidence>
<dbReference type="SUPFAM" id="SSF57184">
    <property type="entry name" value="Growth factor receptor domain"/>
    <property type="match status" value="1"/>
</dbReference>
<dbReference type="GO" id="GO:0043235">
    <property type="term" value="C:receptor complex"/>
    <property type="evidence" value="ECO:0007669"/>
    <property type="project" value="TreeGrafter"/>
</dbReference>
<gene>
    <name evidence="18" type="ORF">BpHYR1_044138</name>
</gene>
<comment type="caution">
    <text evidence="18">The sequence shown here is derived from an EMBL/GenBank/DDBJ whole genome shotgun (WGS) entry which is preliminary data.</text>
</comment>
<dbReference type="InterPro" id="IPR051221">
    <property type="entry name" value="LDLR-related"/>
</dbReference>
<name>A0A3M7SK99_BRAPC</name>
<dbReference type="PROSITE" id="PS50068">
    <property type="entry name" value="LDLRA_2"/>
    <property type="match status" value="6"/>
</dbReference>
<dbReference type="Gene3D" id="4.10.400.10">
    <property type="entry name" value="Low-density Lipoprotein Receptor"/>
    <property type="match status" value="6"/>
</dbReference>
<sequence length="1015" mass="115179">MKKPNKKNRSIFGNLSSGLFLFRIFFFFFLFSKTLAIECPSGYWKCENGIQCINSTFRCNNIINCEDGSDEGTLCNTTCAINEFKCATGNECIRMNYVCDHDKDCSDGSDEHSNCTYPVCGYGTFTCANKRCINEYFLCDGDNDCLDNSDEKFCASRNCPPNQLACNTTGTCIDVQKFCNGIADCPDGSDESSTCSSVNCSSLSCTHGCKATPKGGICFCPQGQILDKSNNRICVDVNECEMWDECDQICVNLNNSYSCQCKENYTLKPDGHCSHIQSDLAKIIFSIGSKIFETNQQSQNFHQILNNDDLMISSFDYNYEKKLFYLADDKNNKIFKAIYGSNDQLELSPLITSNILAPFQLSVDWVTGNIYLLQKTLARIDVFSPDGKNRTNLLSSLFNPTSFALDPTEGLLFFTDSGFNSNKLKGPRIEKVLMDGRNRQVIVKEKLLEPIAITVDLIKKRLFWIDRKYDHLETSDYFGLKRYIIASGSKNLPHSVSLDLFESTIYFADYTKMAIMKLTRHAVTTASNVTYHFKTSEKPHFVRVYHQTKQPATENPCQSNCEHFCLLSHGRNSVKSFRCKCNNGFRLRHDLKTCDQIATSMFISQSNYLKAVALDSENTEALDPLIMPRNGALQVFALDITNNRTFFYDSYRHAIFQSINNQEPSVLIPNNVLYVNNLAYDWVSKNLYFVNNDQIVAVSLANVKNRRVLVQKQLLEGFAIDPSSGFMFYSSVSRPAKIFRSFLDGTNETVVIPRGLSLPYSLELDLEQKLLYWSDSHLSLIQYSDYHGGNIRTLLHSPLFVPFSILIFRHNLYFVDIRQDSIFRTSKTFALTPTLFRSNLKNVHALKISDLSLQMGFENHPCLRQNGDCSHFCFSVPSLDTQYKVSRHCGCPYGFMLDSRKLNCVVNSSEAQNENLCQPPYFFKCSNEKCVFKSEVCDGINDCLDMSDESNCPVSYCTNEQFKCRNGTCIEKSKRCDGKVDCGDFSDEIFCPQVNCDLNYQFKCNNGSCIPLSWK</sequence>
<dbReference type="PROSITE" id="PS50026">
    <property type="entry name" value="EGF_3"/>
    <property type="match status" value="1"/>
</dbReference>
<dbReference type="OrthoDB" id="21182at2759"/>
<dbReference type="SMART" id="SM00179">
    <property type="entry name" value="EGF_CA"/>
    <property type="match status" value="2"/>
</dbReference>
<dbReference type="Gene3D" id="2.120.10.30">
    <property type="entry name" value="TolB, C-terminal domain"/>
    <property type="match status" value="2"/>
</dbReference>
<feature type="disulfide bond" evidence="14">
    <location>
        <begin position="957"/>
        <end position="969"/>
    </location>
</feature>
<feature type="disulfide bond" evidence="14">
    <location>
        <begin position="925"/>
        <end position="943"/>
    </location>
</feature>
<dbReference type="Gene3D" id="2.10.25.10">
    <property type="entry name" value="Laminin"/>
    <property type="match status" value="1"/>
</dbReference>
<dbReference type="AlphaFoldDB" id="A0A3M7SK99"/>
<dbReference type="InterPro" id="IPR009030">
    <property type="entry name" value="Growth_fac_rcpt_cys_sf"/>
</dbReference>
<dbReference type="STRING" id="10195.A0A3M7SK99"/>
<dbReference type="InterPro" id="IPR000742">
    <property type="entry name" value="EGF"/>
</dbReference>
<feature type="disulfide bond" evidence="14">
    <location>
        <begin position="976"/>
        <end position="991"/>
    </location>
</feature>
<comment type="caution">
    <text evidence="13">Lacks conserved residue(s) required for the propagation of feature annotation.</text>
</comment>
<evidence type="ECO:0000256" key="13">
    <source>
        <dbReference type="PROSITE-ProRule" id="PRU00076"/>
    </source>
</evidence>
<evidence type="ECO:0000256" key="12">
    <source>
        <dbReference type="ARBA" id="ARBA00023180"/>
    </source>
</evidence>
<dbReference type="InterPro" id="IPR018097">
    <property type="entry name" value="EGF_Ca-bd_CS"/>
</dbReference>
<feature type="disulfide bond" evidence="14">
    <location>
        <begin position="937"/>
        <end position="952"/>
    </location>
</feature>
<evidence type="ECO:0000256" key="8">
    <source>
        <dbReference type="ARBA" id="ARBA00022989"/>
    </source>
</evidence>
<dbReference type="SMART" id="SM00135">
    <property type="entry name" value="LY"/>
    <property type="match status" value="9"/>
</dbReference>
<feature type="repeat" description="LDL-receptor class B" evidence="15">
    <location>
        <begin position="769"/>
        <end position="811"/>
    </location>
</feature>
<dbReference type="Pfam" id="PF00057">
    <property type="entry name" value="Ldl_recept_a"/>
    <property type="match status" value="6"/>
</dbReference>
<dbReference type="GO" id="GO:0005509">
    <property type="term" value="F:calcium ion binding"/>
    <property type="evidence" value="ECO:0007669"/>
    <property type="project" value="InterPro"/>
</dbReference>
<comment type="subcellular location">
    <subcellularLocation>
        <location evidence="1">Membrane</location>
        <topology evidence="1">Single-pass type I membrane protein</topology>
    </subcellularLocation>
</comment>
<dbReference type="PROSITE" id="PS51120">
    <property type="entry name" value="LDLRB"/>
    <property type="match status" value="2"/>
</dbReference>
<keyword evidence="6 16" id="KW-0732">Signal</keyword>
<evidence type="ECO:0000256" key="9">
    <source>
        <dbReference type="ARBA" id="ARBA00023136"/>
    </source>
</evidence>
<dbReference type="SUPFAM" id="SSF57424">
    <property type="entry name" value="LDL receptor-like module"/>
    <property type="match status" value="6"/>
</dbReference>
<feature type="disulfide bond" evidence="14">
    <location>
        <begin position="139"/>
        <end position="154"/>
    </location>
</feature>
<dbReference type="GO" id="GO:0042562">
    <property type="term" value="F:hormone binding"/>
    <property type="evidence" value="ECO:0007669"/>
    <property type="project" value="TreeGrafter"/>
</dbReference>
<evidence type="ECO:0000313" key="19">
    <source>
        <dbReference type="Proteomes" id="UP000276133"/>
    </source>
</evidence>
<dbReference type="SMART" id="SM00181">
    <property type="entry name" value="EGF"/>
    <property type="match status" value="5"/>
</dbReference>
<evidence type="ECO:0000256" key="7">
    <source>
        <dbReference type="ARBA" id="ARBA00022737"/>
    </source>
</evidence>
<dbReference type="InterPro" id="IPR000152">
    <property type="entry name" value="EGF-type_Asp/Asn_hydroxyl_site"/>
</dbReference>
<feature type="disulfide bond" evidence="13">
    <location>
        <begin position="240"/>
        <end position="250"/>
    </location>
</feature>
<dbReference type="SUPFAM" id="SSF63825">
    <property type="entry name" value="YWTD domain"/>
    <property type="match status" value="2"/>
</dbReference>
<dbReference type="InterPro" id="IPR002172">
    <property type="entry name" value="LDrepeatLR_classA_rpt"/>
</dbReference>
<feature type="domain" description="EGF-like" evidence="17">
    <location>
        <begin position="236"/>
        <end position="274"/>
    </location>
</feature>
<dbReference type="InterPro" id="IPR001881">
    <property type="entry name" value="EGF-like_Ca-bd_dom"/>
</dbReference>
<keyword evidence="4" id="KW-0254">Endocytosis</keyword>
<evidence type="ECO:0000256" key="2">
    <source>
        <dbReference type="ARBA" id="ARBA00009939"/>
    </source>
</evidence>
<dbReference type="GO" id="GO:0016324">
    <property type="term" value="C:apical plasma membrane"/>
    <property type="evidence" value="ECO:0007669"/>
    <property type="project" value="TreeGrafter"/>
</dbReference>
<dbReference type="PANTHER" id="PTHR22722">
    <property type="entry name" value="LOW-DENSITY LIPOPROTEIN RECEPTOR-RELATED PROTEIN 2-RELATED"/>
    <property type="match status" value="1"/>
</dbReference>
<evidence type="ECO:0000313" key="18">
    <source>
        <dbReference type="EMBL" id="RNA36027.1"/>
    </source>
</evidence>
<dbReference type="FunFam" id="4.10.400.10:FF:000002">
    <property type="entry name" value="Low-density lipoprotein receptor-related protein 1"/>
    <property type="match status" value="1"/>
</dbReference>
<evidence type="ECO:0000256" key="16">
    <source>
        <dbReference type="SAM" id="SignalP"/>
    </source>
</evidence>
<dbReference type="PROSITE" id="PS01209">
    <property type="entry name" value="LDLRA_1"/>
    <property type="match status" value="3"/>
</dbReference>
<comment type="similarity">
    <text evidence="2">Belongs to the LDLR family.</text>
</comment>
<keyword evidence="12" id="KW-0325">Glycoprotein</keyword>
<keyword evidence="3 13" id="KW-0245">EGF-like domain</keyword>
<dbReference type="PROSITE" id="PS00010">
    <property type="entry name" value="ASX_HYDROXYL"/>
    <property type="match status" value="1"/>
</dbReference>
<feature type="repeat" description="LDL-receptor class B" evidence="15">
    <location>
        <begin position="460"/>
        <end position="502"/>
    </location>
</feature>
<dbReference type="PROSITE" id="PS01187">
    <property type="entry name" value="EGF_CA"/>
    <property type="match status" value="1"/>
</dbReference>
<feature type="chain" id="PRO_5018338069" evidence="16">
    <location>
        <begin position="37"/>
        <end position="1015"/>
    </location>
</feature>
<keyword evidence="7" id="KW-0677">Repeat</keyword>
<dbReference type="GO" id="GO:0006898">
    <property type="term" value="P:receptor-mediated endocytosis"/>
    <property type="evidence" value="ECO:0007669"/>
    <property type="project" value="TreeGrafter"/>
</dbReference>
<evidence type="ECO:0000256" key="11">
    <source>
        <dbReference type="ARBA" id="ARBA00023170"/>
    </source>
</evidence>
<dbReference type="InterPro" id="IPR011042">
    <property type="entry name" value="6-blade_b-propeller_TolB-like"/>
</dbReference>
<protein>
    <submittedName>
        <fullName evidence="18">Low-density lipo receptor-related 2 isoform X1</fullName>
    </submittedName>
</protein>
<organism evidence="18 19">
    <name type="scientific">Brachionus plicatilis</name>
    <name type="common">Marine rotifer</name>
    <name type="synonym">Brachionus muelleri</name>
    <dbReference type="NCBI Taxonomy" id="10195"/>
    <lineage>
        <taxon>Eukaryota</taxon>
        <taxon>Metazoa</taxon>
        <taxon>Spiralia</taxon>
        <taxon>Gnathifera</taxon>
        <taxon>Rotifera</taxon>
        <taxon>Eurotatoria</taxon>
        <taxon>Monogononta</taxon>
        <taxon>Pseudotrocha</taxon>
        <taxon>Ploima</taxon>
        <taxon>Brachionidae</taxon>
        <taxon>Brachionus</taxon>
    </lineage>
</organism>
<dbReference type="PANTHER" id="PTHR22722:SF14">
    <property type="entry name" value="MEGALIN, ISOFORM A"/>
    <property type="match status" value="1"/>
</dbReference>
<dbReference type="SMART" id="SM00192">
    <property type="entry name" value="LDLa"/>
    <property type="match status" value="6"/>
</dbReference>
<evidence type="ECO:0000259" key="17">
    <source>
        <dbReference type="PROSITE" id="PS50026"/>
    </source>
</evidence>
<accession>A0A3M7SK99</accession>